<evidence type="ECO:0000313" key="3">
    <source>
        <dbReference type="Proteomes" id="UP000632195"/>
    </source>
</evidence>
<comment type="caution">
    <text evidence="2">The sequence shown here is derived from an EMBL/GenBank/DDBJ whole genome shotgun (WGS) entry which is preliminary data.</text>
</comment>
<sequence>MPVSMEFLEPPAGHDRCHSRTSTATVSKTGVITDGLEDRIRSGYGPHYITHGLGTHRGLRQGWELQQRHLGSVSGSLTCHPNPHLVRGRAMP</sequence>
<dbReference type="Proteomes" id="UP000632195">
    <property type="component" value="Unassembled WGS sequence"/>
</dbReference>
<organism evidence="2 3">
    <name type="scientific">Thermogymnomonas acidicola</name>
    <dbReference type="NCBI Taxonomy" id="399579"/>
    <lineage>
        <taxon>Archaea</taxon>
        <taxon>Methanobacteriati</taxon>
        <taxon>Thermoplasmatota</taxon>
        <taxon>Thermoplasmata</taxon>
        <taxon>Thermoplasmatales</taxon>
        <taxon>Thermogymnomonas</taxon>
    </lineage>
</organism>
<reference evidence="2" key="2">
    <citation type="submission" date="2022-09" db="EMBL/GenBank/DDBJ databases">
        <authorList>
            <person name="Sun Q."/>
            <person name="Ohkuma M."/>
        </authorList>
    </citation>
    <scope>NUCLEOTIDE SEQUENCE</scope>
    <source>
        <strain evidence="2">JCM 13583</strain>
    </source>
</reference>
<name>A0AA37BTN9_9ARCH</name>
<dbReference type="EMBL" id="BMNY01000003">
    <property type="protein sequence ID" value="GGM78843.1"/>
    <property type="molecule type" value="Genomic_DNA"/>
</dbReference>
<evidence type="ECO:0000313" key="2">
    <source>
        <dbReference type="EMBL" id="GGM78843.1"/>
    </source>
</evidence>
<keyword evidence="3" id="KW-1185">Reference proteome</keyword>
<accession>A0AA37BTN9</accession>
<gene>
    <name evidence="2" type="ORF">GCM10007108_16270</name>
</gene>
<reference evidence="2" key="1">
    <citation type="journal article" date="2014" name="Int. J. Syst. Evol. Microbiol.">
        <title>Complete genome sequence of Corynebacterium casei LMG S-19264T (=DSM 44701T), isolated from a smear-ripened cheese.</title>
        <authorList>
            <consortium name="US DOE Joint Genome Institute (JGI-PGF)"/>
            <person name="Walter F."/>
            <person name="Albersmeier A."/>
            <person name="Kalinowski J."/>
            <person name="Ruckert C."/>
        </authorList>
    </citation>
    <scope>NUCLEOTIDE SEQUENCE</scope>
    <source>
        <strain evidence="2">JCM 13583</strain>
    </source>
</reference>
<evidence type="ECO:0000256" key="1">
    <source>
        <dbReference type="SAM" id="MobiDB-lite"/>
    </source>
</evidence>
<protein>
    <submittedName>
        <fullName evidence="2">Uncharacterized protein</fullName>
    </submittedName>
</protein>
<feature type="region of interest" description="Disordered" evidence="1">
    <location>
        <begin position="1"/>
        <end position="25"/>
    </location>
</feature>
<dbReference type="AlphaFoldDB" id="A0AA37BTN9"/>
<proteinExistence type="predicted"/>